<keyword evidence="3" id="KW-1185">Reference proteome</keyword>
<gene>
    <name evidence="2" type="ORF">B0T24DRAFT_625141</name>
</gene>
<evidence type="ECO:0008006" key="4">
    <source>
        <dbReference type="Google" id="ProtNLM"/>
    </source>
</evidence>
<feature type="region of interest" description="Disordered" evidence="1">
    <location>
        <begin position="1"/>
        <end position="125"/>
    </location>
</feature>
<evidence type="ECO:0000313" key="3">
    <source>
        <dbReference type="Proteomes" id="UP001287356"/>
    </source>
</evidence>
<feature type="compositionally biased region" description="Basic and acidic residues" evidence="1">
    <location>
        <begin position="181"/>
        <end position="197"/>
    </location>
</feature>
<accession>A0AAE0KD30</accession>
<reference evidence="2" key="2">
    <citation type="submission" date="2023-06" db="EMBL/GenBank/DDBJ databases">
        <authorList>
            <consortium name="Lawrence Berkeley National Laboratory"/>
            <person name="Haridas S."/>
            <person name="Hensen N."/>
            <person name="Bonometti L."/>
            <person name="Westerberg I."/>
            <person name="Brannstrom I.O."/>
            <person name="Guillou S."/>
            <person name="Cros-Aarteil S."/>
            <person name="Calhoun S."/>
            <person name="Kuo A."/>
            <person name="Mondo S."/>
            <person name="Pangilinan J."/>
            <person name="Riley R."/>
            <person name="Labutti K."/>
            <person name="Andreopoulos B."/>
            <person name="Lipzen A."/>
            <person name="Chen C."/>
            <person name="Yanf M."/>
            <person name="Daum C."/>
            <person name="Ng V."/>
            <person name="Clum A."/>
            <person name="Steindorff A."/>
            <person name="Ohm R."/>
            <person name="Martin F."/>
            <person name="Silar P."/>
            <person name="Natvig D."/>
            <person name="Lalanne C."/>
            <person name="Gautier V."/>
            <person name="Ament-Velasquez S.L."/>
            <person name="Kruys A."/>
            <person name="Hutchinson M.I."/>
            <person name="Powell A.J."/>
            <person name="Barry K."/>
            <person name="Miller A.N."/>
            <person name="Grigoriev I.V."/>
            <person name="Debuchy R."/>
            <person name="Gladieux P."/>
            <person name="Thoren M.H."/>
            <person name="Johannesson H."/>
        </authorList>
    </citation>
    <scope>NUCLEOTIDE SEQUENCE</scope>
    <source>
        <strain evidence="2">CBS 958.72</strain>
    </source>
</reference>
<organism evidence="2 3">
    <name type="scientific">Lasiosphaeria ovina</name>
    <dbReference type="NCBI Taxonomy" id="92902"/>
    <lineage>
        <taxon>Eukaryota</taxon>
        <taxon>Fungi</taxon>
        <taxon>Dikarya</taxon>
        <taxon>Ascomycota</taxon>
        <taxon>Pezizomycotina</taxon>
        <taxon>Sordariomycetes</taxon>
        <taxon>Sordariomycetidae</taxon>
        <taxon>Sordariales</taxon>
        <taxon>Lasiosphaeriaceae</taxon>
        <taxon>Lasiosphaeria</taxon>
    </lineage>
</organism>
<feature type="compositionally biased region" description="Basic and acidic residues" evidence="1">
    <location>
        <begin position="68"/>
        <end position="77"/>
    </location>
</feature>
<evidence type="ECO:0000313" key="2">
    <source>
        <dbReference type="EMBL" id="KAK3373945.1"/>
    </source>
</evidence>
<reference evidence="2" key="1">
    <citation type="journal article" date="2023" name="Mol. Phylogenet. Evol.">
        <title>Genome-scale phylogeny and comparative genomics of the fungal order Sordariales.</title>
        <authorList>
            <person name="Hensen N."/>
            <person name="Bonometti L."/>
            <person name="Westerberg I."/>
            <person name="Brannstrom I.O."/>
            <person name="Guillou S."/>
            <person name="Cros-Aarteil S."/>
            <person name="Calhoun S."/>
            <person name="Haridas S."/>
            <person name="Kuo A."/>
            <person name="Mondo S."/>
            <person name="Pangilinan J."/>
            <person name="Riley R."/>
            <person name="LaButti K."/>
            <person name="Andreopoulos B."/>
            <person name="Lipzen A."/>
            <person name="Chen C."/>
            <person name="Yan M."/>
            <person name="Daum C."/>
            <person name="Ng V."/>
            <person name="Clum A."/>
            <person name="Steindorff A."/>
            <person name="Ohm R.A."/>
            <person name="Martin F."/>
            <person name="Silar P."/>
            <person name="Natvig D.O."/>
            <person name="Lalanne C."/>
            <person name="Gautier V."/>
            <person name="Ament-Velasquez S.L."/>
            <person name="Kruys A."/>
            <person name="Hutchinson M.I."/>
            <person name="Powell A.J."/>
            <person name="Barry K."/>
            <person name="Miller A.N."/>
            <person name="Grigoriev I.V."/>
            <person name="Debuchy R."/>
            <person name="Gladieux P."/>
            <person name="Hiltunen Thoren M."/>
            <person name="Johannesson H."/>
        </authorList>
    </citation>
    <scope>NUCLEOTIDE SEQUENCE</scope>
    <source>
        <strain evidence="2">CBS 958.72</strain>
    </source>
</reference>
<dbReference type="AlphaFoldDB" id="A0AAE0KD30"/>
<evidence type="ECO:0000256" key="1">
    <source>
        <dbReference type="SAM" id="MobiDB-lite"/>
    </source>
</evidence>
<dbReference type="PANTHER" id="PTHR40644">
    <property type="entry name" value="UPF0653 PROTEIN C607.02C"/>
    <property type="match status" value="1"/>
</dbReference>
<comment type="caution">
    <text evidence="2">The sequence shown here is derived from an EMBL/GenBank/DDBJ whole genome shotgun (WGS) entry which is preliminary data.</text>
</comment>
<proteinExistence type="predicted"/>
<feature type="region of interest" description="Disordered" evidence="1">
    <location>
        <begin position="316"/>
        <end position="336"/>
    </location>
</feature>
<sequence>MPHKHTRREKDQSTFDLPPSQVARPLPVTSISKKNAPPPKKNGQHGKKNAQGSSSDAPPKSYLKRKRADAAADDVPRAFKRLMAFAGGQKTRSGLDNGDQKGKKAKKGRAAKAAAAPASTVPAVSSIAEDLTIRPGERLPEFNQRVDAALPLSGLVKTIKVGKDPLGLKIKRTKKERKMHKMYDEWREEDKKIKEQKEEEAEEAEERELEEGHLGVTWKLDQEAQGKKNKKGKKGKVIGESTSKEEDPWLEIVKKRGEAKVGIHDVAPPPDLRPVQAKLLVRGAKVDVENIPKSAGSLRQREELQTIRDQVVASYRKAMSERRPAVPGSKEETDET</sequence>
<protein>
    <recommendedName>
        <fullName evidence="4">Urease accessory protein UreD</fullName>
    </recommendedName>
</protein>
<feature type="compositionally biased region" description="Basic residues" evidence="1">
    <location>
        <begin position="227"/>
        <end position="236"/>
    </location>
</feature>
<dbReference type="PANTHER" id="PTHR40644:SF1">
    <property type="entry name" value="UPF0653 PROTEIN C607.02C"/>
    <property type="match status" value="1"/>
</dbReference>
<feature type="region of interest" description="Disordered" evidence="1">
    <location>
        <begin position="172"/>
        <end position="250"/>
    </location>
</feature>
<dbReference type="Proteomes" id="UP001287356">
    <property type="component" value="Unassembled WGS sequence"/>
</dbReference>
<feature type="compositionally biased region" description="Acidic residues" evidence="1">
    <location>
        <begin position="198"/>
        <end position="209"/>
    </location>
</feature>
<name>A0AAE0KD30_9PEZI</name>
<dbReference type="EMBL" id="JAULSN010000004">
    <property type="protein sequence ID" value="KAK3373945.1"/>
    <property type="molecule type" value="Genomic_DNA"/>
</dbReference>